<dbReference type="InterPro" id="IPR011641">
    <property type="entry name" value="Tyr-kin_ephrin_A/B_rcpt-like"/>
</dbReference>
<protein>
    <recommendedName>
        <fullName evidence="1">Tyrosine-protein kinase ephrin type A/B receptor-like domain-containing protein</fullName>
    </recommendedName>
</protein>
<reference evidence="2 3" key="1">
    <citation type="journal article" date="2011" name="Proc. Natl. Acad. Sci. U.S.A.">
        <title>Niche of harmful alga Aureococcus anophagefferens revealed through ecogenomics.</title>
        <authorList>
            <person name="Gobler C.J."/>
            <person name="Berry D.L."/>
            <person name="Dyhrman S.T."/>
            <person name="Wilhelm S.W."/>
            <person name="Salamov A."/>
            <person name="Lobanov A.V."/>
            <person name="Zhang Y."/>
            <person name="Collier J.L."/>
            <person name="Wurch L.L."/>
            <person name="Kustka A.B."/>
            <person name="Dill B.D."/>
            <person name="Shah M."/>
            <person name="VerBerkmoes N.C."/>
            <person name="Kuo A."/>
            <person name="Terry A."/>
            <person name="Pangilinan J."/>
            <person name="Lindquist E.A."/>
            <person name="Lucas S."/>
            <person name="Paulsen I.T."/>
            <person name="Hattenrath-Lehmann T.K."/>
            <person name="Talmage S.C."/>
            <person name="Walker E.A."/>
            <person name="Koch F."/>
            <person name="Burson A.M."/>
            <person name="Marcoval M.A."/>
            <person name="Tang Y.Z."/>
            <person name="Lecleir G.R."/>
            <person name="Coyne K.J."/>
            <person name="Berg G.M."/>
            <person name="Bertrand E.M."/>
            <person name="Saito M.A."/>
            <person name="Gladyshev V.N."/>
            <person name="Grigoriev I.V."/>
        </authorList>
    </citation>
    <scope>NUCLEOTIDE SEQUENCE [LARGE SCALE GENOMIC DNA]</scope>
    <source>
        <strain evidence="3">CCMP 1984</strain>
    </source>
</reference>
<gene>
    <name evidence="2" type="ORF">AURANDRAFT_67009</name>
</gene>
<dbReference type="PANTHER" id="PTHR46967:SF2">
    <property type="entry name" value="SUSHI, VON WILLEBRAND FACTOR TYPE A, EGF AND PENTRAXIN DOMAIN-CONTAINING PROTEIN 1-LIKE"/>
    <property type="match status" value="1"/>
</dbReference>
<dbReference type="AlphaFoldDB" id="F0YJL0"/>
<evidence type="ECO:0000313" key="3">
    <source>
        <dbReference type="Proteomes" id="UP000002729"/>
    </source>
</evidence>
<evidence type="ECO:0000259" key="1">
    <source>
        <dbReference type="Pfam" id="PF07699"/>
    </source>
</evidence>
<dbReference type="RefSeq" id="XP_009040637.1">
    <property type="nucleotide sequence ID" value="XM_009042389.1"/>
</dbReference>
<name>F0YJL0_AURAN</name>
<accession>F0YJL0</accession>
<dbReference type="InterPro" id="IPR009030">
    <property type="entry name" value="Growth_fac_rcpt_cys_sf"/>
</dbReference>
<dbReference type="Gene3D" id="2.10.50.10">
    <property type="entry name" value="Tumor Necrosis Factor Receptor, subunit A, domain 2"/>
    <property type="match status" value="1"/>
</dbReference>
<dbReference type="EMBL" id="GL833148">
    <property type="protein sequence ID" value="EGB04723.1"/>
    <property type="molecule type" value="Genomic_DNA"/>
</dbReference>
<dbReference type="GeneID" id="20226037"/>
<evidence type="ECO:0000313" key="2">
    <source>
        <dbReference type="EMBL" id="EGB04723.1"/>
    </source>
</evidence>
<dbReference type="OrthoDB" id="439917at2759"/>
<dbReference type="Pfam" id="PF07699">
    <property type="entry name" value="Ephrin_rec_like"/>
    <property type="match status" value="1"/>
</dbReference>
<dbReference type="SUPFAM" id="SSF57184">
    <property type="entry name" value="Growth factor receptor domain"/>
    <property type="match status" value="1"/>
</dbReference>
<dbReference type="SMART" id="SM01411">
    <property type="entry name" value="Ephrin_rec_like"/>
    <property type="match status" value="2"/>
</dbReference>
<dbReference type="KEGG" id="aaf:AURANDRAFT_67009"/>
<proteinExistence type="predicted"/>
<dbReference type="PANTHER" id="PTHR46967">
    <property type="entry name" value="INSULIN-LIKE GROWTH FACTOR BINDING PROTEIN,N-TERMINAL"/>
    <property type="match status" value="1"/>
</dbReference>
<keyword evidence="3" id="KW-1185">Reference proteome</keyword>
<feature type="domain" description="Tyrosine-protein kinase ephrin type A/B receptor-like" evidence="1">
    <location>
        <begin position="336"/>
        <end position="378"/>
    </location>
</feature>
<sequence>MVLTYNLIYSTALLPLHPVPHPTIPSWAINGMLLKGRVMASMVIHSTLAYDADETATLVLSRTGLTTSFTYFGRSVDRIYLYSYGAIGFETRLPTSWRDVRKFLRSGFWPGQSLCLLCVAGSRFNVTHITYGLLDKGLIDERLVLSFFQPPPAPPRPMQVALFVSSGAIRLSWLDLDVGNASTVVGLSHGLTPQWEALAYDGIDLSATVGCQHNVNCTVADELVRPIGPNKPLATRNHPWATAPSYNSGYPIFCELGCSNYYLNWTLIGCHQACDYYYRYEITSDFSDRAEVARFECHDGCAIGNLRCQPGFYCQQEVMQPCPAGKYRDIDYHHVTRCDNCPHGRYRETLGGRYIDSCDKCNMGRYNKITGSDSKFDCLRCPPGRFANEPGMTQCKCMTSYNGTFEMNADGTVVYHECKPESYLDMLRQKIVSVDYSPRTTFP</sequence>
<organism evidence="3">
    <name type="scientific">Aureococcus anophagefferens</name>
    <name type="common">Harmful bloom alga</name>
    <dbReference type="NCBI Taxonomy" id="44056"/>
    <lineage>
        <taxon>Eukaryota</taxon>
        <taxon>Sar</taxon>
        <taxon>Stramenopiles</taxon>
        <taxon>Ochrophyta</taxon>
        <taxon>Pelagophyceae</taxon>
        <taxon>Pelagomonadales</taxon>
        <taxon>Pelagomonadaceae</taxon>
        <taxon>Aureococcus</taxon>
    </lineage>
</organism>
<dbReference type="eggNOG" id="ENOG502S58T">
    <property type="taxonomic scope" value="Eukaryota"/>
</dbReference>
<dbReference type="Proteomes" id="UP000002729">
    <property type="component" value="Unassembled WGS sequence"/>
</dbReference>
<dbReference type="InParanoid" id="F0YJL0"/>